<name>A0A4U3MH81_9ACTN</name>
<dbReference type="OrthoDB" id="3541220at2"/>
<comment type="caution">
    <text evidence="2">The sequence shown here is derived from an EMBL/GenBank/DDBJ whole genome shotgun (WGS) entry which is preliminary data.</text>
</comment>
<reference evidence="2 3" key="1">
    <citation type="submission" date="2019-04" db="EMBL/GenBank/DDBJ databases">
        <title>Herbidospora sp. NEAU-GS14.nov., a novel actinomycete isolated from soil.</title>
        <authorList>
            <person name="Han L."/>
        </authorList>
    </citation>
    <scope>NUCLEOTIDE SEQUENCE [LARGE SCALE GENOMIC DNA]</scope>
    <source>
        <strain evidence="2 3">NEAU-GS14</strain>
    </source>
</reference>
<feature type="transmembrane region" description="Helical" evidence="1">
    <location>
        <begin position="27"/>
        <end position="46"/>
    </location>
</feature>
<feature type="transmembrane region" description="Helical" evidence="1">
    <location>
        <begin position="52"/>
        <end position="71"/>
    </location>
</feature>
<proteinExistence type="predicted"/>
<dbReference type="RefSeq" id="WP_137247157.1">
    <property type="nucleotide sequence ID" value="NZ_SZQA01000009.1"/>
</dbReference>
<keyword evidence="1" id="KW-0472">Membrane</keyword>
<dbReference type="AlphaFoldDB" id="A0A4U3MH81"/>
<organism evidence="2 3">
    <name type="scientific">Herbidospora galbida</name>
    <dbReference type="NCBI Taxonomy" id="2575442"/>
    <lineage>
        <taxon>Bacteria</taxon>
        <taxon>Bacillati</taxon>
        <taxon>Actinomycetota</taxon>
        <taxon>Actinomycetes</taxon>
        <taxon>Streptosporangiales</taxon>
        <taxon>Streptosporangiaceae</taxon>
        <taxon>Herbidospora</taxon>
    </lineage>
</organism>
<keyword evidence="1" id="KW-1133">Transmembrane helix</keyword>
<sequence length="88" mass="9227">MTEPRKTEEQVDARGKPMVAATPRDVVHVRLGSFGLVIAVAVAVIAGISGVWWLMIVGLVAAVAIGVDMYVATRRQRSLGGGPRSEAG</sequence>
<accession>A0A4U3MH81</accession>
<evidence type="ECO:0000313" key="3">
    <source>
        <dbReference type="Proteomes" id="UP000308705"/>
    </source>
</evidence>
<keyword evidence="3" id="KW-1185">Reference proteome</keyword>
<evidence type="ECO:0000256" key="1">
    <source>
        <dbReference type="SAM" id="Phobius"/>
    </source>
</evidence>
<evidence type="ECO:0000313" key="2">
    <source>
        <dbReference type="EMBL" id="TKK88818.1"/>
    </source>
</evidence>
<gene>
    <name evidence="2" type="ORF">FDA94_12105</name>
</gene>
<dbReference type="EMBL" id="SZQA01000009">
    <property type="protein sequence ID" value="TKK88818.1"/>
    <property type="molecule type" value="Genomic_DNA"/>
</dbReference>
<dbReference type="Proteomes" id="UP000308705">
    <property type="component" value="Unassembled WGS sequence"/>
</dbReference>
<protein>
    <submittedName>
        <fullName evidence="2">Uncharacterized protein</fullName>
    </submittedName>
</protein>
<keyword evidence="1" id="KW-0812">Transmembrane</keyword>